<dbReference type="AlphaFoldDB" id="A0A9Q3VYY8"/>
<sequence length="75" mass="8214">MDAWSITASILRAIGRSLAAAGAIWVYIPVPDESAREWILLTPPPGHPERLRPDVPLSAVERHLARSLSHPEDIA</sequence>
<dbReference type="InterPro" id="IPR045701">
    <property type="entry name" value="DUF6059"/>
</dbReference>
<accession>A0A9Q3VYY8</accession>
<reference evidence="1" key="1">
    <citation type="submission" date="2021-12" db="EMBL/GenBank/DDBJ databases">
        <authorList>
            <person name="Lee J.-H."/>
            <person name="Kim S.-B."/>
        </authorList>
    </citation>
    <scope>NUCLEOTIDE SEQUENCE</scope>
    <source>
        <strain evidence="1">NR30</strain>
    </source>
</reference>
<comment type="caution">
    <text evidence="1">The sequence shown here is derived from an EMBL/GenBank/DDBJ whole genome shotgun (WGS) entry which is preliminary data.</text>
</comment>
<dbReference type="Pfam" id="PF19534">
    <property type="entry name" value="DUF6059"/>
    <property type="match status" value="1"/>
</dbReference>
<dbReference type="EMBL" id="JAJSBI010000057">
    <property type="protein sequence ID" value="MCD9881049.1"/>
    <property type="molecule type" value="Genomic_DNA"/>
</dbReference>
<organism evidence="1 2">
    <name type="scientific">Streptomyces guryensis</name>
    <dbReference type="NCBI Taxonomy" id="2886947"/>
    <lineage>
        <taxon>Bacteria</taxon>
        <taxon>Bacillati</taxon>
        <taxon>Actinomycetota</taxon>
        <taxon>Actinomycetes</taxon>
        <taxon>Kitasatosporales</taxon>
        <taxon>Streptomycetaceae</taxon>
        <taxon>Streptomyces</taxon>
    </lineage>
</organism>
<dbReference type="RefSeq" id="WP_232655994.1">
    <property type="nucleotide sequence ID" value="NZ_JAJSBI010000057.1"/>
</dbReference>
<keyword evidence="2" id="KW-1185">Reference proteome</keyword>
<dbReference type="Proteomes" id="UP001108029">
    <property type="component" value="Unassembled WGS sequence"/>
</dbReference>
<evidence type="ECO:0000313" key="1">
    <source>
        <dbReference type="EMBL" id="MCD9881049.1"/>
    </source>
</evidence>
<protein>
    <submittedName>
        <fullName evidence="1">Uncharacterized protein</fullName>
    </submittedName>
</protein>
<proteinExistence type="predicted"/>
<name>A0A9Q3VYY8_9ACTN</name>
<gene>
    <name evidence="1" type="ORF">LJ657_47545</name>
</gene>
<evidence type="ECO:0000313" key="2">
    <source>
        <dbReference type="Proteomes" id="UP001108029"/>
    </source>
</evidence>